<comment type="caution">
    <text evidence="5">The sequence shown here is derived from an EMBL/GenBank/DDBJ whole genome shotgun (WGS) entry which is preliminary data.</text>
</comment>
<dbReference type="Pfam" id="PF17177">
    <property type="entry name" value="PPR_long"/>
    <property type="match status" value="1"/>
</dbReference>
<dbReference type="Proteomes" id="UP001229421">
    <property type="component" value="Unassembled WGS sequence"/>
</dbReference>
<accession>A0AAD8JM69</accession>
<feature type="domain" description="PROP1-like PPR" evidence="4">
    <location>
        <begin position="424"/>
        <end position="567"/>
    </location>
</feature>
<gene>
    <name evidence="5" type="ORF">QVD17_38657</name>
</gene>
<dbReference type="InterPro" id="IPR002885">
    <property type="entry name" value="PPR_rpt"/>
</dbReference>
<dbReference type="InterPro" id="IPR011990">
    <property type="entry name" value="TPR-like_helical_dom_sf"/>
</dbReference>
<dbReference type="Pfam" id="PF01535">
    <property type="entry name" value="PPR"/>
    <property type="match status" value="2"/>
</dbReference>
<dbReference type="NCBIfam" id="TIGR00756">
    <property type="entry name" value="PPR"/>
    <property type="match status" value="2"/>
</dbReference>
<evidence type="ECO:0000313" key="5">
    <source>
        <dbReference type="EMBL" id="KAK1407047.1"/>
    </source>
</evidence>
<dbReference type="Gene3D" id="1.25.40.10">
    <property type="entry name" value="Tetratricopeptide repeat domain"/>
    <property type="match status" value="4"/>
</dbReference>
<feature type="compositionally biased region" description="Low complexity" evidence="3">
    <location>
        <begin position="59"/>
        <end position="73"/>
    </location>
</feature>
<dbReference type="PANTHER" id="PTHR47262">
    <property type="entry name" value="OS02G0132600 PROTEIN"/>
    <property type="match status" value="1"/>
</dbReference>
<dbReference type="InterPro" id="IPR033443">
    <property type="entry name" value="PROP1-like_PPR_dom"/>
</dbReference>
<keyword evidence="1" id="KW-0677">Repeat</keyword>
<evidence type="ECO:0000313" key="6">
    <source>
        <dbReference type="Proteomes" id="UP001229421"/>
    </source>
</evidence>
<dbReference type="PROSITE" id="PS51375">
    <property type="entry name" value="PPR"/>
    <property type="match status" value="2"/>
</dbReference>
<sequence>MSAKAKNLTKLLNSATTFSDRTAKNLTRTAVTTTTPLTTTTKDVSLKNYIQLSTNTVDSSSTSKTSSSSKSISQLTVESVRARTPSVKKPDRAFCRNLKAILCEDAVVIPEPEPEPEDDHLEKPLGTILDFPWPSTTSNNNVHLQRKEQLREKKQVWVFKSSQGTRFRNLLRMCTEKLGARTTLDVFRKLDRETGVQEFNSMIKICIEKARNTDDEDVALEEVHRAYMIFETMRELGLEIGEVTYGPFLMFIIDMGMVEEFYFFCDNIKKENPKSLSRLGYYEMLLWIKVGDEEKIQELIGNTHNNDGSNFNESYLVALCEADRQEEVLMLLETINIKNVSSKENMEWIFKSLGKLSLESHAKKYILELITEGPDTDKKRQYLSNLIYCYAMSMPKILAEDIVEKFKNLHTELKVAPSSRSHEKLVKACCDSLEVHLAIDLVDSILEDGLQVNTNMINSILMACFANCEYTLVHRINSMINDHESIKPNAETFRIMISMCVKMKDFDRAYSMIKDLEKLNLLPQANMYNAIMGGYFRQKNFNKGLMVLKQMDAMKVKPDSQTFSYILGNCNSEDDIIKYQRELCESGVQPTKHVFMALINAYAACGLFEKAKQVLSDKGIPANNLNEIKSVLVSALAVNGQLAEALKVYDEIQQDCANLEPKAAISLIEHLQSEGELSRLLQLLKQLQDSELWDDGCGRIILYCVRHKLSDAAIDLLKQRTEKSGTDEMVTDVLFDEVFCQIAEMEPTDVQFGLDLLQAIKEDIGIRPSRKSLDFLLSACVNAKDLERSYIVWSEYQTAGLPYNVLSYVRMYQALLASGAHKAAKILLENISDDDPQVCGVLKACQETFGKTASASSKGKKKKNKLISIVEACQGRIAETVSLEAASEIELNEQLAGTLT</sequence>
<feature type="region of interest" description="Disordered" evidence="3">
    <location>
        <begin position="55"/>
        <end position="77"/>
    </location>
</feature>
<evidence type="ECO:0000256" key="2">
    <source>
        <dbReference type="PROSITE-ProRule" id="PRU00708"/>
    </source>
</evidence>
<name>A0AAD8JM69_TARER</name>
<dbReference type="PANTHER" id="PTHR47262:SF1">
    <property type="entry name" value="OS02G0132600 PROTEIN"/>
    <property type="match status" value="1"/>
</dbReference>
<feature type="repeat" description="PPR" evidence="2">
    <location>
        <begin position="489"/>
        <end position="523"/>
    </location>
</feature>
<dbReference type="AlphaFoldDB" id="A0AAD8JM69"/>
<feature type="repeat" description="PPR" evidence="2">
    <location>
        <begin position="524"/>
        <end position="558"/>
    </location>
</feature>
<proteinExistence type="predicted"/>
<evidence type="ECO:0000256" key="3">
    <source>
        <dbReference type="SAM" id="MobiDB-lite"/>
    </source>
</evidence>
<organism evidence="5 6">
    <name type="scientific">Tagetes erecta</name>
    <name type="common">African marigold</name>
    <dbReference type="NCBI Taxonomy" id="13708"/>
    <lineage>
        <taxon>Eukaryota</taxon>
        <taxon>Viridiplantae</taxon>
        <taxon>Streptophyta</taxon>
        <taxon>Embryophyta</taxon>
        <taxon>Tracheophyta</taxon>
        <taxon>Spermatophyta</taxon>
        <taxon>Magnoliopsida</taxon>
        <taxon>eudicotyledons</taxon>
        <taxon>Gunneridae</taxon>
        <taxon>Pentapetalae</taxon>
        <taxon>asterids</taxon>
        <taxon>campanulids</taxon>
        <taxon>Asterales</taxon>
        <taxon>Asteraceae</taxon>
        <taxon>Asteroideae</taxon>
        <taxon>Heliantheae alliance</taxon>
        <taxon>Tageteae</taxon>
        <taxon>Tagetes</taxon>
    </lineage>
</organism>
<evidence type="ECO:0000256" key="1">
    <source>
        <dbReference type="ARBA" id="ARBA00022737"/>
    </source>
</evidence>
<keyword evidence="6" id="KW-1185">Reference proteome</keyword>
<dbReference type="EMBL" id="JAUHHV010000011">
    <property type="protein sequence ID" value="KAK1407047.1"/>
    <property type="molecule type" value="Genomic_DNA"/>
</dbReference>
<reference evidence="5" key="1">
    <citation type="journal article" date="2023" name="bioRxiv">
        <title>Improved chromosome-level genome assembly for marigold (Tagetes erecta).</title>
        <authorList>
            <person name="Jiang F."/>
            <person name="Yuan L."/>
            <person name="Wang S."/>
            <person name="Wang H."/>
            <person name="Xu D."/>
            <person name="Wang A."/>
            <person name="Fan W."/>
        </authorList>
    </citation>
    <scope>NUCLEOTIDE SEQUENCE</scope>
    <source>
        <strain evidence="5">WSJ</strain>
        <tissue evidence="5">Leaf</tissue>
    </source>
</reference>
<protein>
    <recommendedName>
        <fullName evidence="4">PROP1-like PPR domain-containing protein</fullName>
    </recommendedName>
</protein>
<evidence type="ECO:0000259" key="4">
    <source>
        <dbReference type="Pfam" id="PF17177"/>
    </source>
</evidence>